<organism evidence="9 10">
    <name type="scientific">Conidiobolus coronatus (strain ATCC 28846 / CBS 209.66 / NRRL 28638)</name>
    <name type="common">Delacroixia coronata</name>
    <dbReference type="NCBI Taxonomy" id="796925"/>
    <lineage>
        <taxon>Eukaryota</taxon>
        <taxon>Fungi</taxon>
        <taxon>Fungi incertae sedis</taxon>
        <taxon>Zoopagomycota</taxon>
        <taxon>Entomophthoromycotina</taxon>
        <taxon>Entomophthoromycetes</taxon>
        <taxon>Entomophthorales</taxon>
        <taxon>Ancylistaceae</taxon>
        <taxon>Conidiobolus</taxon>
    </lineage>
</organism>
<dbReference type="InterPro" id="IPR013258">
    <property type="entry name" value="Striatin_N"/>
</dbReference>
<dbReference type="InterPro" id="IPR001680">
    <property type="entry name" value="WD40_rpt"/>
</dbReference>
<dbReference type="InterPro" id="IPR051488">
    <property type="entry name" value="WD_repeat_striatin"/>
</dbReference>
<feature type="domain" description="Striatin N-terminal" evidence="8">
    <location>
        <begin position="48"/>
        <end position="197"/>
    </location>
</feature>
<dbReference type="CDD" id="cd00200">
    <property type="entry name" value="WD40"/>
    <property type="match status" value="1"/>
</dbReference>
<comment type="similarity">
    <text evidence="1">Belongs to the WD repeat striatin family.</text>
</comment>
<feature type="repeat" description="WD" evidence="6">
    <location>
        <begin position="482"/>
        <end position="515"/>
    </location>
</feature>
<evidence type="ECO:0000256" key="1">
    <source>
        <dbReference type="ARBA" id="ARBA00009616"/>
    </source>
</evidence>
<evidence type="ECO:0000256" key="2">
    <source>
        <dbReference type="ARBA" id="ARBA00022574"/>
    </source>
</evidence>
<feature type="repeat" description="WD" evidence="6">
    <location>
        <begin position="733"/>
        <end position="774"/>
    </location>
</feature>
<evidence type="ECO:0000259" key="8">
    <source>
        <dbReference type="Pfam" id="PF08232"/>
    </source>
</evidence>
<dbReference type="PRINTS" id="PR00320">
    <property type="entry name" value="GPROTEINBRPT"/>
</dbReference>
<feature type="compositionally biased region" description="Polar residues" evidence="7">
    <location>
        <begin position="258"/>
        <end position="289"/>
    </location>
</feature>
<dbReference type="Gene3D" id="2.130.10.10">
    <property type="entry name" value="YVTN repeat-like/Quinoprotein amine dehydrogenase"/>
    <property type="match status" value="2"/>
</dbReference>
<dbReference type="InterPro" id="IPR015943">
    <property type="entry name" value="WD40/YVTN_repeat-like_dom_sf"/>
</dbReference>
<evidence type="ECO:0000256" key="7">
    <source>
        <dbReference type="SAM" id="MobiDB-lite"/>
    </source>
</evidence>
<dbReference type="PROSITE" id="PS50082">
    <property type="entry name" value="WD_REPEATS_2"/>
    <property type="match status" value="4"/>
</dbReference>
<feature type="repeat" description="WD" evidence="6">
    <location>
        <begin position="536"/>
        <end position="568"/>
    </location>
</feature>
<dbReference type="OrthoDB" id="727118at2759"/>
<evidence type="ECO:0000256" key="4">
    <source>
        <dbReference type="ARBA" id="ARBA00022860"/>
    </source>
</evidence>
<dbReference type="GO" id="GO:0005516">
    <property type="term" value="F:calmodulin binding"/>
    <property type="evidence" value="ECO:0007669"/>
    <property type="project" value="UniProtKB-KW"/>
</dbReference>
<dbReference type="PROSITE" id="PS50294">
    <property type="entry name" value="WD_REPEATS_REGION"/>
    <property type="match status" value="4"/>
</dbReference>
<keyword evidence="3" id="KW-0677">Repeat</keyword>
<evidence type="ECO:0000313" key="9">
    <source>
        <dbReference type="EMBL" id="KXN71316.1"/>
    </source>
</evidence>
<dbReference type="STRING" id="796925.A0A137P8H9"/>
<gene>
    <name evidence="9" type="ORF">CONCODRAFT_16964</name>
</gene>
<feature type="region of interest" description="Disordered" evidence="7">
    <location>
        <begin position="408"/>
        <end position="437"/>
    </location>
</feature>
<dbReference type="AlphaFoldDB" id="A0A137P8H9"/>
<dbReference type="PANTHER" id="PTHR15653:SF0">
    <property type="entry name" value="CONNECTOR OF KINASE TO AP-1, ISOFORM E"/>
    <property type="match status" value="1"/>
</dbReference>
<feature type="region of interest" description="Disordered" evidence="7">
    <location>
        <begin position="113"/>
        <end position="180"/>
    </location>
</feature>
<dbReference type="EMBL" id="KQ964477">
    <property type="protein sequence ID" value="KXN71316.1"/>
    <property type="molecule type" value="Genomic_DNA"/>
</dbReference>
<dbReference type="Gene3D" id="1.20.5.300">
    <property type="match status" value="1"/>
</dbReference>
<dbReference type="InterPro" id="IPR019775">
    <property type="entry name" value="WD40_repeat_CS"/>
</dbReference>
<dbReference type="Pfam" id="PF00400">
    <property type="entry name" value="WD40"/>
    <property type="match status" value="5"/>
</dbReference>
<feature type="compositionally biased region" description="Low complexity" evidence="7">
    <location>
        <begin position="377"/>
        <end position="392"/>
    </location>
</feature>
<feature type="compositionally biased region" description="Low complexity" evidence="7">
    <location>
        <begin position="161"/>
        <end position="170"/>
    </location>
</feature>
<dbReference type="SUPFAM" id="SSF50978">
    <property type="entry name" value="WD40 repeat-like"/>
    <property type="match status" value="1"/>
</dbReference>
<feature type="compositionally biased region" description="Low complexity" evidence="7">
    <location>
        <begin position="125"/>
        <end position="143"/>
    </location>
</feature>
<keyword evidence="2 6" id="KW-0853">WD repeat</keyword>
<dbReference type="PROSITE" id="PS00678">
    <property type="entry name" value="WD_REPEATS_1"/>
    <property type="match status" value="2"/>
</dbReference>
<evidence type="ECO:0000256" key="3">
    <source>
        <dbReference type="ARBA" id="ARBA00022737"/>
    </source>
</evidence>
<dbReference type="OMA" id="KTDLMRR"/>
<evidence type="ECO:0000256" key="6">
    <source>
        <dbReference type="PROSITE-ProRule" id="PRU00221"/>
    </source>
</evidence>
<dbReference type="Pfam" id="PF08232">
    <property type="entry name" value="Striatin"/>
    <property type="match status" value="1"/>
</dbReference>
<sequence length="813" mass="90796">MNPSANTNSNPSLTLNTNNLSPVNHMNNVNSMSQPLNQHISQPFSEYTISGVLHFLQKEWRNFDRERNEWEIERAELKAKISCLEGERKAVDNIRNDLMRRVKMLEYALRQERSRYLNNQPTPEPENNGNSTNSTSNENQQNQRPPLTKMPSNYAKHIFKSRSSSSSASSTLTAQKNKQKKEKFKEVIKLCLTELNNLPFTEFNAANSNTSSAGLVDKKFELNWEELDFEPKESSSDPPSRAPPNTESAPTSLRKLYSSENTGQAQYKTMGPSSGQDFSSTSPTHQVSPTNPPMILKKPTPTTTISTDLASSSSDNSKPIPRPVKQDNMSQEEKRNKRITVIAPSDFEGDPYDNANINDSPRSMQEEELKISKSKPTSNASSKNSTISSASSAAGKLNSILKALGKSPEDGEELDLDNSGFSNPDATVSGHRSKHENQDLQKLNNLKDDQFIFDDDKDTEPAANLNLKVEDSNQLWKPKLTLKSHLDTVRCLDFHDQDLVLCTGSDDGTIKVWDLHNLTINSKKASRMEYDPILVARGHEGPITSVLCSSTQGKIYSSSFDCTIRVWETPNFPTGTQMDNPEKAKMLTKFEGHTDVVWNIKLNTKLSTGDKILLASAGADETVRLWDTENPSNPLLRTFKSSYPDINPTAIDFNHIDNSKLFVSYQNSKIEMIDIETGQVIQEFDSAQTYDNTPNTQISCIMAHPTIHTLVSGHEDRYIRFYDINSGKCNHSMVAHLDAISSLDVSNNGLSIVSGGHDASIRWWDLTNHSCVQEFSAHRSKTSEAVCGVKFHRTYPWLASCGADSGIKMYTCN</sequence>
<dbReference type="InterPro" id="IPR020472">
    <property type="entry name" value="WD40_PAC1"/>
</dbReference>
<keyword evidence="10" id="KW-1185">Reference proteome</keyword>
<feature type="compositionally biased region" description="Low complexity" evidence="7">
    <location>
        <begin position="302"/>
        <end position="317"/>
    </location>
</feature>
<evidence type="ECO:0000256" key="5">
    <source>
        <dbReference type="ARBA" id="ARBA00023054"/>
    </source>
</evidence>
<dbReference type="PANTHER" id="PTHR15653">
    <property type="entry name" value="STRIATIN"/>
    <property type="match status" value="1"/>
</dbReference>
<keyword evidence="4" id="KW-0112">Calmodulin-binding</keyword>
<protein>
    <submittedName>
        <fullName evidence="9">WD40 repeat-like protein</fullName>
    </submittedName>
</protein>
<evidence type="ECO:0000313" key="10">
    <source>
        <dbReference type="Proteomes" id="UP000070444"/>
    </source>
</evidence>
<accession>A0A137P8H9</accession>
<keyword evidence="5" id="KW-0175">Coiled coil</keyword>
<proteinExistence type="inferred from homology"/>
<reference evidence="9 10" key="1">
    <citation type="journal article" date="2015" name="Genome Biol. Evol.">
        <title>Phylogenomic analyses indicate that early fungi evolved digesting cell walls of algal ancestors of land plants.</title>
        <authorList>
            <person name="Chang Y."/>
            <person name="Wang S."/>
            <person name="Sekimoto S."/>
            <person name="Aerts A.L."/>
            <person name="Choi C."/>
            <person name="Clum A."/>
            <person name="LaButti K.M."/>
            <person name="Lindquist E.A."/>
            <person name="Yee Ngan C."/>
            <person name="Ohm R.A."/>
            <person name="Salamov A.A."/>
            <person name="Grigoriev I.V."/>
            <person name="Spatafora J.W."/>
            <person name="Berbee M.L."/>
        </authorList>
    </citation>
    <scope>NUCLEOTIDE SEQUENCE [LARGE SCALE GENOMIC DNA]</scope>
    <source>
        <strain evidence="9 10">NRRL 28638</strain>
    </source>
</reference>
<dbReference type="InterPro" id="IPR036322">
    <property type="entry name" value="WD40_repeat_dom_sf"/>
</dbReference>
<dbReference type="SMART" id="SM00320">
    <property type="entry name" value="WD40"/>
    <property type="match status" value="6"/>
</dbReference>
<dbReference type="Proteomes" id="UP000070444">
    <property type="component" value="Unassembled WGS sequence"/>
</dbReference>
<feature type="repeat" description="WD" evidence="6">
    <location>
        <begin position="590"/>
        <end position="630"/>
    </location>
</feature>
<name>A0A137P8H9_CONC2</name>
<feature type="region of interest" description="Disordered" evidence="7">
    <location>
        <begin position="229"/>
        <end position="392"/>
    </location>
</feature>